<dbReference type="SUPFAM" id="SSF48498">
    <property type="entry name" value="Tetracyclin repressor-like, C-terminal domain"/>
    <property type="match status" value="1"/>
</dbReference>
<name>A0A923E846_CLOTT</name>
<evidence type="ECO:0000259" key="3">
    <source>
        <dbReference type="PROSITE" id="PS50977"/>
    </source>
</evidence>
<dbReference type="EMBL" id="JAAZWO010000004">
    <property type="protein sequence ID" value="MBC2396997.1"/>
    <property type="molecule type" value="Genomic_DNA"/>
</dbReference>
<dbReference type="GO" id="GO:0003677">
    <property type="term" value="F:DNA binding"/>
    <property type="evidence" value="ECO:0007669"/>
    <property type="project" value="UniProtKB-UniRule"/>
</dbReference>
<dbReference type="AlphaFoldDB" id="A0A923E846"/>
<dbReference type="Gene3D" id="1.10.10.60">
    <property type="entry name" value="Homeodomain-like"/>
    <property type="match status" value="1"/>
</dbReference>
<keyword evidence="5" id="KW-1185">Reference proteome</keyword>
<evidence type="ECO:0000313" key="4">
    <source>
        <dbReference type="EMBL" id="MBC2396997.1"/>
    </source>
</evidence>
<proteinExistence type="predicted"/>
<evidence type="ECO:0000256" key="2">
    <source>
        <dbReference type="PROSITE-ProRule" id="PRU00335"/>
    </source>
</evidence>
<gene>
    <name evidence="4" type="ORF">HGG79_04270</name>
</gene>
<dbReference type="InterPro" id="IPR036271">
    <property type="entry name" value="Tet_transcr_reg_TetR-rel_C_sf"/>
</dbReference>
<keyword evidence="1 2" id="KW-0238">DNA-binding</keyword>
<dbReference type="PANTHER" id="PTHR43479:SF11">
    <property type="entry name" value="ACREF_ENVCD OPERON REPRESSOR-RELATED"/>
    <property type="match status" value="1"/>
</dbReference>
<organism evidence="4 5">
    <name type="scientific">Clostridium tetanomorphum</name>
    <dbReference type="NCBI Taxonomy" id="1553"/>
    <lineage>
        <taxon>Bacteria</taxon>
        <taxon>Bacillati</taxon>
        <taxon>Bacillota</taxon>
        <taxon>Clostridia</taxon>
        <taxon>Eubacteriales</taxon>
        <taxon>Clostridiaceae</taxon>
        <taxon>Clostridium</taxon>
    </lineage>
</organism>
<dbReference type="SUPFAM" id="SSF46689">
    <property type="entry name" value="Homeodomain-like"/>
    <property type="match status" value="1"/>
</dbReference>
<accession>A0A923E846</accession>
<dbReference type="Pfam" id="PF00440">
    <property type="entry name" value="TetR_N"/>
    <property type="match status" value="1"/>
</dbReference>
<sequence>MYTKQKIMNSAFHLFAQKGSDFSLNEVAEEVEIKKPSIYAHFQSKEELLHKVIDREIDTYFLKINDEMDSFCKNEDNIEKILKKTFMTILHYYDSLDRLYFWKRIILLPPKGFEVELIEKSKELFNQRYNLVKNLLLKAMEENIIRKQCIETIALSYFSTIHGILASVIIYKEKDLTHYYDSIWENFWRGMK</sequence>
<dbReference type="Gene3D" id="1.10.357.10">
    <property type="entry name" value="Tetracycline Repressor, domain 2"/>
    <property type="match status" value="1"/>
</dbReference>
<dbReference type="RefSeq" id="WP_173680534.1">
    <property type="nucleotide sequence ID" value="NZ_JAAZWO010000004.1"/>
</dbReference>
<dbReference type="Proteomes" id="UP000563151">
    <property type="component" value="Unassembled WGS sequence"/>
</dbReference>
<comment type="caution">
    <text evidence="4">The sequence shown here is derived from an EMBL/GenBank/DDBJ whole genome shotgun (WGS) entry which is preliminary data.</text>
</comment>
<dbReference type="InterPro" id="IPR050624">
    <property type="entry name" value="HTH-type_Tx_Regulator"/>
</dbReference>
<feature type="DNA-binding region" description="H-T-H motif" evidence="2">
    <location>
        <begin position="23"/>
        <end position="42"/>
    </location>
</feature>
<dbReference type="PANTHER" id="PTHR43479">
    <property type="entry name" value="ACREF/ENVCD OPERON REPRESSOR-RELATED"/>
    <property type="match status" value="1"/>
</dbReference>
<protein>
    <submittedName>
        <fullName evidence="4">TetR/AcrR family transcriptional regulator</fullName>
    </submittedName>
</protein>
<evidence type="ECO:0000313" key="5">
    <source>
        <dbReference type="Proteomes" id="UP000563151"/>
    </source>
</evidence>
<dbReference type="InterPro" id="IPR009057">
    <property type="entry name" value="Homeodomain-like_sf"/>
</dbReference>
<dbReference type="PRINTS" id="PR00455">
    <property type="entry name" value="HTHTETR"/>
</dbReference>
<reference evidence="4 5" key="1">
    <citation type="submission" date="2020-04" db="EMBL/GenBank/DDBJ databases">
        <title>Genomic insights into acetone-butanol-ethanol (ABE) fermentation by sequencing solventogenic clostridia strains.</title>
        <authorList>
            <person name="Brown S."/>
        </authorList>
    </citation>
    <scope>NUCLEOTIDE SEQUENCE [LARGE SCALE GENOMIC DNA]</scope>
    <source>
        <strain evidence="4 5">DJ011</strain>
    </source>
</reference>
<dbReference type="InterPro" id="IPR001647">
    <property type="entry name" value="HTH_TetR"/>
</dbReference>
<evidence type="ECO:0000256" key="1">
    <source>
        <dbReference type="ARBA" id="ARBA00023125"/>
    </source>
</evidence>
<dbReference type="PROSITE" id="PS50977">
    <property type="entry name" value="HTH_TETR_2"/>
    <property type="match status" value="1"/>
</dbReference>
<feature type="domain" description="HTH tetR-type" evidence="3">
    <location>
        <begin position="1"/>
        <end position="60"/>
    </location>
</feature>